<gene>
    <name evidence="4" type="ORF">GcM1_205003</name>
</gene>
<evidence type="ECO:0000313" key="4">
    <source>
        <dbReference type="EMBL" id="RKF79060.1"/>
    </source>
</evidence>
<dbReference type="EMBL" id="MCBS01020594">
    <property type="protein sequence ID" value="RKF79060.1"/>
    <property type="molecule type" value="Genomic_DNA"/>
</dbReference>
<feature type="domain" description="BRCT" evidence="3">
    <location>
        <begin position="402"/>
        <end position="494"/>
    </location>
</feature>
<dbReference type="PROSITE" id="PS50172">
    <property type="entry name" value="BRCT"/>
    <property type="match status" value="4"/>
</dbReference>
<dbReference type="SMART" id="SM00292">
    <property type="entry name" value="BRCT"/>
    <property type="match status" value="4"/>
</dbReference>
<evidence type="ECO:0000259" key="3">
    <source>
        <dbReference type="PROSITE" id="PS50172"/>
    </source>
</evidence>
<feature type="domain" description="BRCT" evidence="3">
    <location>
        <begin position="290"/>
        <end position="394"/>
    </location>
</feature>
<protein>
    <submittedName>
        <fullName evidence="4">S-M checkpoint control protein rad4</fullName>
    </submittedName>
</protein>
<keyword evidence="1" id="KW-0677">Repeat</keyword>
<feature type="region of interest" description="Disordered" evidence="2">
    <location>
        <begin position="510"/>
        <end position="558"/>
    </location>
</feature>
<dbReference type="GO" id="GO:0006270">
    <property type="term" value="P:DNA replication initiation"/>
    <property type="evidence" value="ECO:0007669"/>
    <property type="project" value="TreeGrafter"/>
</dbReference>
<dbReference type="SUPFAM" id="SSF52113">
    <property type="entry name" value="BRCT domain"/>
    <property type="match status" value="4"/>
</dbReference>
<accession>A0A420IWY9</accession>
<comment type="caution">
    <text evidence="4">The sequence shown here is derived from an EMBL/GenBank/DDBJ whole genome shotgun (WGS) entry which is preliminary data.</text>
</comment>
<feature type="compositionally biased region" description="Polar residues" evidence="2">
    <location>
        <begin position="535"/>
        <end position="547"/>
    </location>
</feature>
<dbReference type="Gene3D" id="3.40.50.10190">
    <property type="entry name" value="BRCT domain"/>
    <property type="match status" value="4"/>
</dbReference>
<evidence type="ECO:0000256" key="2">
    <source>
        <dbReference type="SAM" id="MobiDB-lite"/>
    </source>
</evidence>
<dbReference type="CDD" id="cd18433">
    <property type="entry name" value="BRCT_Rad4_rpt3"/>
    <property type="match status" value="1"/>
</dbReference>
<dbReference type="InterPro" id="IPR001357">
    <property type="entry name" value="BRCT_dom"/>
</dbReference>
<dbReference type="Proteomes" id="UP000285326">
    <property type="component" value="Unassembled WGS sequence"/>
</dbReference>
<dbReference type="InterPro" id="IPR036420">
    <property type="entry name" value="BRCT_dom_sf"/>
</dbReference>
<dbReference type="Pfam" id="PF00533">
    <property type="entry name" value="BRCT"/>
    <property type="match status" value="1"/>
</dbReference>
<dbReference type="InterPro" id="IPR059215">
    <property type="entry name" value="BRCT2_TopBP1-like"/>
</dbReference>
<dbReference type="PANTHER" id="PTHR13561:SF20">
    <property type="entry name" value="DNA TOPOISOMERASE 2-BINDING PROTEIN 1"/>
    <property type="match status" value="1"/>
</dbReference>
<dbReference type="CDD" id="cd17731">
    <property type="entry name" value="BRCT_TopBP1_rpt2_like"/>
    <property type="match status" value="1"/>
</dbReference>
<feature type="domain" description="BRCT" evidence="3">
    <location>
        <begin position="4"/>
        <end position="77"/>
    </location>
</feature>
<organism evidence="4 5">
    <name type="scientific">Golovinomyces cichoracearum</name>
    <dbReference type="NCBI Taxonomy" id="62708"/>
    <lineage>
        <taxon>Eukaryota</taxon>
        <taxon>Fungi</taxon>
        <taxon>Dikarya</taxon>
        <taxon>Ascomycota</taxon>
        <taxon>Pezizomycotina</taxon>
        <taxon>Leotiomycetes</taxon>
        <taxon>Erysiphales</taxon>
        <taxon>Erysiphaceae</taxon>
        <taxon>Golovinomyces</taxon>
    </lineage>
</organism>
<evidence type="ECO:0000256" key="1">
    <source>
        <dbReference type="ARBA" id="ARBA00022737"/>
    </source>
</evidence>
<feature type="compositionally biased region" description="Polar residues" evidence="2">
    <location>
        <begin position="654"/>
        <end position="672"/>
    </location>
</feature>
<dbReference type="CDD" id="cd17723">
    <property type="entry name" value="BRCT_Rad4_rpt4"/>
    <property type="match status" value="1"/>
</dbReference>
<dbReference type="PANTHER" id="PTHR13561">
    <property type="entry name" value="DNA REPLICATION REGULATOR DPB11-RELATED"/>
    <property type="match status" value="1"/>
</dbReference>
<dbReference type="AlphaFoldDB" id="A0A420IWY9"/>
<evidence type="ECO:0000313" key="5">
    <source>
        <dbReference type="Proteomes" id="UP000285326"/>
    </source>
</evidence>
<proteinExistence type="predicted"/>
<name>A0A420IWY9_9PEZI</name>
<dbReference type="GO" id="GO:0033314">
    <property type="term" value="P:mitotic DNA replication checkpoint signaling"/>
    <property type="evidence" value="ECO:0007669"/>
    <property type="project" value="TreeGrafter"/>
</dbReference>
<dbReference type="GO" id="GO:0007095">
    <property type="term" value="P:mitotic G2 DNA damage checkpoint signaling"/>
    <property type="evidence" value="ECO:0007669"/>
    <property type="project" value="TreeGrafter"/>
</dbReference>
<feature type="domain" description="BRCT" evidence="3">
    <location>
        <begin position="99"/>
        <end position="188"/>
    </location>
</feature>
<feature type="region of interest" description="Disordered" evidence="2">
    <location>
        <begin position="632"/>
        <end position="686"/>
    </location>
</feature>
<sequence>MSIDSSAPLRGVVICCTSIPDEKRTSIASHAEQMGALHQLDLTRDVTHLIIGSSETMKYKYVARNRQDILPMTESWIEAIRDLWISDEDIDLEAMERKYMLPTFHSLRFSMTGCEEPAERLRIAELVKANGATYEGDLTRSITHLISLRTDGAKYKAAKSWGLNVVSIEWLYQSLERGMILEEKLFDPSLPKEERGKGAWDRTLPLKTSLGKRSNANNVAVENGKRKLRRTASMKLCNQHDKIWADIYGGNSIGQGYGNVIGETKEAEKSGQSDKIKTPFLRSEKIAPARKIGLFFGCKFWLYNFSSTKMEILQNHLVSNDGEVLYQIRDLLVPLDELPEELLSSRLFLVVPHDLPKKEIPVLSKSSPVEIVTVWWIERCLHHKRFYEPREHVIGRPFPVFPIPDIVTKMMTLCSSSFTGIDLLHLTRAVGLIGATYSDFMTPKASLLITKSTDAVRKDKMSYALEWKIPVVTENWLWDSIEAGKSLPIHEYKFKPVIASVPLPTIKKNFTPPADLKQNNSSNNIVDHPRKASGHETSNSSAQSYLQPTLDEKKTPPGENQIKEEQQASSVLFQLQEEPSTALRPIEIENVQDSARQTHKIVSTTSSSQKSHPHPSEDITNAISSLLAMTRSATTNQTLDRTETRKRQRILGRVTSNNSNQSRATSVDSTATHGHPVQWISNSSDQTANERIEMLINGDRTLTNNDENNPPSTQLQYEDPDSTVARELIMARMRGEIVDVEKLNIMNKKETVGIFDGTDLKVSRSRKRHRGSNIR</sequence>
<dbReference type="Pfam" id="PF12738">
    <property type="entry name" value="PTCB-BRCT"/>
    <property type="match status" value="2"/>
</dbReference>
<reference evidence="4 5" key="1">
    <citation type="journal article" date="2018" name="BMC Genomics">
        <title>Comparative genome analyses reveal sequence features reflecting distinct modes of host-adaptation between dicot and monocot powdery mildew.</title>
        <authorList>
            <person name="Wu Y."/>
            <person name="Ma X."/>
            <person name="Pan Z."/>
            <person name="Kale S.D."/>
            <person name="Song Y."/>
            <person name="King H."/>
            <person name="Zhang Q."/>
            <person name="Presley C."/>
            <person name="Deng X."/>
            <person name="Wei C.I."/>
            <person name="Xiao S."/>
        </authorList>
    </citation>
    <scope>NUCLEOTIDE SEQUENCE [LARGE SCALE GENOMIC DNA]</scope>
    <source>
        <strain evidence="4">UMSG1</strain>
    </source>
</reference>